<feature type="domain" description="Putative restriction endonuclease" evidence="1">
    <location>
        <begin position="3"/>
        <end position="166"/>
    </location>
</feature>
<dbReference type="RefSeq" id="WP_397080140.1">
    <property type="nucleotide sequence ID" value="NZ_JBITGY010000002.1"/>
</dbReference>
<keyword evidence="2" id="KW-0255">Endonuclease</keyword>
<dbReference type="SUPFAM" id="SSF52980">
    <property type="entry name" value="Restriction endonuclease-like"/>
    <property type="match status" value="1"/>
</dbReference>
<dbReference type="InterPro" id="IPR008538">
    <property type="entry name" value="Uma2"/>
</dbReference>
<comment type="caution">
    <text evidence="2">The sequence shown here is derived from an EMBL/GenBank/DDBJ whole genome shotgun (WGS) entry which is preliminary data.</text>
</comment>
<organism evidence="2 3">
    <name type="scientific">Nonomuraea typhae</name>
    <dbReference type="NCBI Taxonomy" id="2603600"/>
    <lineage>
        <taxon>Bacteria</taxon>
        <taxon>Bacillati</taxon>
        <taxon>Actinomycetota</taxon>
        <taxon>Actinomycetes</taxon>
        <taxon>Streptosporangiales</taxon>
        <taxon>Streptosporangiaceae</taxon>
        <taxon>Nonomuraea</taxon>
    </lineage>
</organism>
<dbReference type="Pfam" id="PF05685">
    <property type="entry name" value="Uma2"/>
    <property type="match status" value="1"/>
</dbReference>
<gene>
    <name evidence="2" type="ORF">ACIBG2_08280</name>
</gene>
<dbReference type="CDD" id="cd06260">
    <property type="entry name" value="DUF820-like"/>
    <property type="match status" value="1"/>
</dbReference>
<dbReference type="Gene3D" id="3.90.1570.10">
    <property type="entry name" value="tt1808, chain A"/>
    <property type="match status" value="1"/>
</dbReference>
<dbReference type="InterPro" id="IPR011335">
    <property type="entry name" value="Restrct_endonuc-II-like"/>
</dbReference>
<dbReference type="GO" id="GO:0004519">
    <property type="term" value="F:endonuclease activity"/>
    <property type="evidence" value="ECO:0007669"/>
    <property type="project" value="UniProtKB-KW"/>
</dbReference>
<dbReference type="Proteomes" id="UP001612741">
    <property type="component" value="Unassembled WGS sequence"/>
</dbReference>
<keyword evidence="2" id="KW-0540">Nuclease</keyword>
<dbReference type="InterPro" id="IPR012296">
    <property type="entry name" value="Nuclease_put_TT1808"/>
</dbReference>
<evidence type="ECO:0000259" key="1">
    <source>
        <dbReference type="Pfam" id="PF05685"/>
    </source>
</evidence>
<evidence type="ECO:0000313" key="3">
    <source>
        <dbReference type="Proteomes" id="UP001612741"/>
    </source>
</evidence>
<dbReference type="PANTHER" id="PTHR35400">
    <property type="entry name" value="SLR1083 PROTEIN"/>
    <property type="match status" value="1"/>
</dbReference>
<dbReference type="EMBL" id="JBITGY010000002">
    <property type="protein sequence ID" value="MFI6497365.1"/>
    <property type="molecule type" value="Genomic_DNA"/>
</dbReference>
<keyword evidence="2" id="KW-0378">Hydrolase</keyword>
<evidence type="ECO:0000313" key="2">
    <source>
        <dbReference type="EMBL" id="MFI6497365.1"/>
    </source>
</evidence>
<proteinExistence type="predicted"/>
<keyword evidence="3" id="KW-1185">Reference proteome</keyword>
<name>A0ABW7YN74_9ACTN</name>
<protein>
    <submittedName>
        <fullName evidence="2">Uma2 family endonuclease</fullName>
    </submittedName>
</protein>
<accession>A0ABW7YN74</accession>
<sequence>MYDLDALPEDGKNHELADGWLFELSHSVRHDHAAERLKDLLKRVAGAEMYIAGGSNDVATAAGVRKPDVIVMTRDAARATKERKARTIYGAEVLLAVEVVSPRSGSEQHDRVRKVREYAATGIPMYWIVDLEPSPTVAVMELDGDAYRLTRLAKAGEKLTGDFPFPFSFDPGTLTDLE</sequence>
<dbReference type="PANTHER" id="PTHR35400:SF3">
    <property type="entry name" value="SLL1072 PROTEIN"/>
    <property type="match status" value="1"/>
</dbReference>
<reference evidence="2 3" key="1">
    <citation type="submission" date="2024-10" db="EMBL/GenBank/DDBJ databases">
        <title>The Natural Products Discovery Center: Release of the First 8490 Sequenced Strains for Exploring Actinobacteria Biosynthetic Diversity.</title>
        <authorList>
            <person name="Kalkreuter E."/>
            <person name="Kautsar S.A."/>
            <person name="Yang D."/>
            <person name="Bader C.D."/>
            <person name="Teijaro C.N."/>
            <person name="Fluegel L."/>
            <person name="Davis C.M."/>
            <person name="Simpson J.R."/>
            <person name="Lauterbach L."/>
            <person name="Steele A.D."/>
            <person name="Gui C."/>
            <person name="Meng S."/>
            <person name="Li G."/>
            <person name="Viehrig K."/>
            <person name="Ye F."/>
            <person name="Su P."/>
            <person name="Kiefer A.F."/>
            <person name="Nichols A."/>
            <person name="Cepeda A.J."/>
            <person name="Yan W."/>
            <person name="Fan B."/>
            <person name="Jiang Y."/>
            <person name="Adhikari A."/>
            <person name="Zheng C.-J."/>
            <person name="Schuster L."/>
            <person name="Cowan T.M."/>
            <person name="Smanski M.J."/>
            <person name="Chevrette M.G."/>
            <person name="De Carvalho L.P.S."/>
            <person name="Shen B."/>
        </authorList>
    </citation>
    <scope>NUCLEOTIDE SEQUENCE [LARGE SCALE GENOMIC DNA]</scope>
    <source>
        <strain evidence="2 3">NPDC050545</strain>
    </source>
</reference>